<proteinExistence type="predicted"/>
<keyword evidence="1" id="KW-0732">Signal</keyword>
<dbReference type="Proteomes" id="UP001597525">
    <property type="component" value="Unassembled WGS sequence"/>
</dbReference>
<dbReference type="Gene3D" id="2.40.128.140">
    <property type="entry name" value="Outer membrane protein"/>
    <property type="match status" value="1"/>
</dbReference>
<dbReference type="Pfam" id="PF09982">
    <property type="entry name" value="LpxR"/>
    <property type="match status" value="1"/>
</dbReference>
<comment type="caution">
    <text evidence="2">The sequence shown here is derived from an EMBL/GenBank/DDBJ whole genome shotgun (WGS) entry which is preliminary data.</text>
</comment>
<accession>A0ABW6BLS7</accession>
<organism evidence="2 3">
    <name type="scientific">Sphingobacterium bambusae</name>
    <dbReference type="NCBI Taxonomy" id="662858"/>
    <lineage>
        <taxon>Bacteria</taxon>
        <taxon>Pseudomonadati</taxon>
        <taxon>Bacteroidota</taxon>
        <taxon>Sphingobacteriia</taxon>
        <taxon>Sphingobacteriales</taxon>
        <taxon>Sphingobacteriaceae</taxon>
        <taxon>Sphingobacterium</taxon>
    </lineage>
</organism>
<evidence type="ECO:0000313" key="2">
    <source>
        <dbReference type="EMBL" id="MFD2970242.1"/>
    </source>
</evidence>
<feature type="chain" id="PRO_5045380214" evidence="1">
    <location>
        <begin position="25"/>
        <end position="320"/>
    </location>
</feature>
<evidence type="ECO:0000313" key="3">
    <source>
        <dbReference type="Proteomes" id="UP001597525"/>
    </source>
</evidence>
<protein>
    <submittedName>
        <fullName evidence="2">Lipid A deacylase LpxR family protein</fullName>
    </submittedName>
</protein>
<dbReference type="InterPro" id="IPR018707">
    <property type="entry name" value="LpxR"/>
</dbReference>
<feature type="signal peptide" evidence="1">
    <location>
        <begin position="1"/>
        <end position="24"/>
    </location>
</feature>
<dbReference type="InterPro" id="IPR037107">
    <property type="entry name" value="Put_OMP_sf"/>
</dbReference>
<sequence>MRESLRKFLLFVLLHACSIWVLQAQEYKNEFGIQSDNDAYLWYGQDRYYTNGFFISYRHAPDQSKFRTRKLEKVVYSFSIGQQMYTPFSGFVPERELQDRPFAGYLFGRGQVNFLYKNEQVLKVGLSLGTVGPNSFAREAQNLLHNTIGLYSTSGWDDQIGNSPAFNLHSAYAALIYRRSNDSFDLSLESHLDLGTTFTGMGAGLLFRIGDINQFFHSAYHQARVGHNGNIKAATEREFYFYAKPQLHYVAYDATIQGSFFVDNSPVTFAVRPLVFEQKIGVNYSSRRFSLDYSLTFRSKELQSPARQHQFGTISSSYRF</sequence>
<name>A0ABW6BLS7_9SPHI</name>
<gene>
    <name evidence="2" type="ORF">ACFS7Y_22815</name>
</gene>
<dbReference type="EMBL" id="JBHUPB010000015">
    <property type="protein sequence ID" value="MFD2970242.1"/>
    <property type="molecule type" value="Genomic_DNA"/>
</dbReference>
<keyword evidence="3" id="KW-1185">Reference proteome</keyword>
<evidence type="ECO:0000256" key="1">
    <source>
        <dbReference type="SAM" id="SignalP"/>
    </source>
</evidence>
<reference evidence="3" key="1">
    <citation type="journal article" date="2019" name="Int. J. Syst. Evol. Microbiol.">
        <title>The Global Catalogue of Microorganisms (GCM) 10K type strain sequencing project: providing services to taxonomists for standard genome sequencing and annotation.</title>
        <authorList>
            <consortium name="The Broad Institute Genomics Platform"/>
            <consortium name="The Broad Institute Genome Sequencing Center for Infectious Disease"/>
            <person name="Wu L."/>
            <person name="Ma J."/>
        </authorList>
    </citation>
    <scope>NUCLEOTIDE SEQUENCE [LARGE SCALE GENOMIC DNA]</scope>
    <source>
        <strain evidence="3">KCTC 22814</strain>
    </source>
</reference>
<dbReference type="RefSeq" id="WP_320183723.1">
    <property type="nucleotide sequence ID" value="NZ_CP138332.1"/>
</dbReference>